<dbReference type="OrthoDB" id="9795247at2"/>
<dbReference type="AlphaFoldDB" id="A0A511WY44"/>
<dbReference type="SUPFAM" id="SSF53067">
    <property type="entry name" value="Actin-like ATPase domain"/>
    <property type="match status" value="1"/>
</dbReference>
<dbReference type="STRING" id="442899.SAMN05720591_10375"/>
<protein>
    <submittedName>
        <fullName evidence="2">Glucokinase</fullName>
    </submittedName>
</protein>
<dbReference type="InterPro" id="IPR049874">
    <property type="entry name" value="ROK_cs"/>
</dbReference>
<gene>
    <name evidence="2" type="ORF">HAL01_03410</name>
</gene>
<dbReference type="Pfam" id="PF00480">
    <property type="entry name" value="ROK"/>
    <property type="match status" value="1"/>
</dbReference>
<dbReference type="InterPro" id="IPR000600">
    <property type="entry name" value="ROK"/>
</dbReference>
<keyword evidence="2" id="KW-0808">Transferase</keyword>
<dbReference type="PROSITE" id="PS01125">
    <property type="entry name" value="ROK"/>
    <property type="match status" value="1"/>
</dbReference>
<accession>A0A511WY44</accession>
<keyword evidence="2" id="KW-0418">Kinase</keyword>
<evidence type="ECO:0000313" key="3">
    <source>
        <dbReference type="Proteomes" id="UP000321400"/>
    </source>
</evidence>
<dbReference type="Proteomes" id="UP000321400">
    <property type="component" value="Unassembled WGS sequence"/>
</dbReference>
<proteinExistence type="inferred from homology"/>
<dbReference type="PANTHER" id="PTHR18964:SF149">
    <property type="entry name" value="BIFUNCTIONAL UDP-N-ACETYLGLUCOSAMINE 2-EPIMERASE_N-ACETYLMANNOSAMINE KINASE"/>
    <property type="match status" value="1"/>
</dbReference>
<keyword evidence="3" id="KW-1185">Reference proteome</keyword>
<name>A0A511WY44_9BACI</name>
<dbReference type="RefSeq" id="WP_089799826.1">
    <property type="nucleotide sequence ID" value="NZ_BJYE01000003.1"/>
</dbReference>
<sequence length="302" mass="32215">MYALGIDIGGTKTAMAIMNASGTIIAHDQLKTSTQAAPEVMLDRIIICAKKLLEKSDVTEKTLLGIGIGAPGPLDLFRGMITYPPNLPLWREVRIVDYISQHFSVPIHLENDASAAALAEHHFGAGHGHKNILFVTISTGIGAGIIANNTLISGGRGNAGDVGHMVVDPSFGLCVCGQLGCFEHICSGTAISREASRLKKMPLSTKDVFQLYQEKEPVITPYLDKVLERMGMAFVSLINTLDPEIVIIGGGVSQAGDILFEPIRHYVTRFTLNKDAAHTPIVPAKLSQTAGVIGAAALILNR</sequence>
<evidence type="ECO:0000256" key="1">
    <source>
        <dbReference type="ARBA" id="ARBA00006479"/>
    </source>
</evidence>
<comment type="similarity">
    <text evidence="1">Belongs to the ROK (NagC/XylR) family.</text>
</comment>
<dbReference type="EMBL" id="BJYE01000003">
    <property type="protein sequence ID" value="GEN55877.1"/>
    <property type="molecule type" value="Genomic_DNA"/>
</dbReference>
<evidence type="ECO:0000313" key="2">
    <source>
        <dbReference type="EMBL" id="GEN55877.1"/>
    </source>
</evidence>
<dbReference type="PANTHER" id="PTHR18964">
    <property type="entry name" value="ROK (REPRESSOR, ORF, KINASE) FAMILY"/>
    <property type="match status" value="1"/>
</dbReference>
<dbReference type="CDD" id="cd24068">
    <property type="entry name" value="ASKHA_NBD_ROK_FnNanK-like"/>
    <property type="match status" value="1"/>
</dbReference>
<organism evidence="2 3">
    <name type="scientific">Halolactibacillus alkaliphilus</name>
    <dbReference type="NCBI Taxonomy" id="442899"/>
    <lineage>
        <taxon>Bacteria</taxon>
        <taxon>Bacillati</taxon>
        <taxon>Bacillota</taxon>
        <taxon>Bacilli</taxon>
        <taxon>Bacillales</taxon>
        <taxon>Bacillaceae</taxon>
        <taxon>Halolactibacillus</taxon>
    </lineage>
</organism>
<reference evidence="2 3" key="1">
    <citation type="submission" date="2019-07" db="EMBL/GenBank/DDBJ databases">
        <title>Whole genome shotgun sequence of Halolactibacillus alkaliphilus NBRC 103919.</title>
        <authorList>
            <person name="Hosoyama A."/>
            <person name="Uohara A."/>
            <person name="Ohji S."/>
            <person name="Ichikawa N."/>
        </authorList>
    </citation>
    <scope>NUCLEOTIDE SEQUENCE [LARGE SCALE GENOMIC DNA]</scope>
    <source>
        <strain evidence="2 3">NBRC 103919</strain>
    </source>
</reference>
<dbReference type="GO" id="GO:0016301">
    <property type="term" value="F:kinase activity"/>
    <property type="evidence" value="ECO:0007669"/>
    <property type="project" value="UniProtKB-KW"/>
</dbReference>
<comment type="caution">
    <text evidence="2">The sequence shown here is derived from an EMBL/GenBank/DDBJ whole genome shotgun (WGS) entry which is preliminary data.</text>
</comment>
<dbReference type="InterPro" id="IPR043129">
    <property type="entry name" value="ATPase_NBD"/>
</dbReference>
<dbReference type="Gene3D" id="3.30.420.40">
    <property type="match status" value="2"/>
</dbReference>